<dbReference type="InterPro" id="IPR020904">
    <property type="entry name" value="Sc_DH/Rdtase_CS"/>
</dbReference>
<accession>A0A367Q2C6</accession>
<evidence type="ECO:0000256" key="2">
    <source>
        <dbReference type="ARBA" id="ARBA00023002"/>
    </source>
</evidence>
<dbReference type="PRINTS" id="PR00081">
    <property type="entry name" value="GDHRDH"/>
</dbReference>
<protein>
    <submittedName>
        <fullName evidence="3">Sugar dehydrogenase</fullName>
    </submittedName>
</protein>
<dbReference type="PANTHER" id="PTHR43639:SF1">
    <property type="entry name" value="SHORT-CHAIN DEHYDROGENASE_REDUCTASE FAMILY PROTEIN"/>
    <property type="match status" value="1"/>
</dbReference>
<dbReference type="PROSITE" id="PS00061">
    <property type="entry name" value="ADH_SHORT"/>
    <property type="match status" value="1"/>
</dbReference>
<proteinExistence type="inferred from homology"/>
<name>A0A367Q2C6_9NOSO</name>
<dbReference type="GO" id="GO:0016491">
    <property type="term" value="F:oxidoreductase activity"/>
    <property type="evidence" value="ECO:0007669"/>
    <property type="project" value="UniProtKB-KW"/>
</dbReference>
<keyword evidence="2" id="KW-0560">Oxidoreductase</keyword>
<dbReference type="InterPro" id="IPR002347">
    <property type="entry name" value="SDR_fam"/>
</dbReference>
<dbReference type="PRINTS" id="PR00080">
    <property type="entry name" value="SDRFAMILY"/>
</dbReference>
<reference evidence="3" key="1">
    <citation type="submission" date="2016-04" db="EMBL/GenBank/DDBJ databases">
        <authorList>
            <person name="Tabuchi Yagui T.R."/>
        </authorList>
    </citation>
    <scope>NUCLEOTIDE SEQUENCE [LARGE SCALE GENOMIC DNA]</scope>
    <source>
        <strain evidence="3">NIES-26</strain>
    </source>
</reference>
<dbReference type="FunFam" id="3.40.50.720:FF:000084">
    <property type="entry name" value="Short-chain dehydrogenase reductase"/>
    <property type="match status" value="1"/>
</dbReference>
<keyword evidence="4" id="KW-1185">Reference proteome</keyword>
<comment type="caution">
    <text evidence="3">The sequence shown here is derived from an EMBL/GenBank/DDBJ whole genome shotgun (WGS) entry which is preliminary data.</text>
</comment>
<gene>
    <name evidence="3" type="ORF">A6770_06250</name>
</gene>
<dbReference type="EMBL" id="LXQD01000350">
    <property type="protein sequence ID" value="RCJ18175.1"/>
    <property type="molecule type" value="Genomic_DNA"/>
</dbReference>
<dbReference type="Gene3D" id="3.40.50.720">
    <property type="entry name" value="NAD(P)-binding Rossmann-like Domain"/>
    <property type="match status" value="1"/>
</dbReference>
<dbReference type="Proteomes" id="UP000252107">
    <property type="component" value="Unassembled WGS sequence"/>
</dbReference>
<evidence type="ECO:0000313" key="3">
    <source>
        <dbReference type="EMBL" id="RCJ18175.1"/>
    </source>
</evidence>
<sequence length="265" mass="28148">MKLAGKVALVTGSSQGIGQGIVLALAQAGANVAINYRSHPEGAEETLAKVEAIGGNCHMASCPKSHGYTVQADLGSVGEVRQLITESINHFGKLDILVNNAGIEKHAPFWEVTEADYDAVMNVNLKGVFFATQAFVQHLIETKQTGKIINISSVHEELPFPNFTAYCASKGGMKMLARNLAVELGALGITINNVAPGAIETPINTKLLNDPEKLGALLKNIPLGRLGQPQDVASLVTFLASSDADYITGSTFFVDGGLLWNYQEQ</sequence>
<evidence type="ECO:0000256" key="1">
    <source>
        <dbReference type="ARBA" id="ARBA00006484"/>
    </source>
</evidence>
<dbReference type="PANTHER" id="PTHR43639">
    <property type="entry name" value="OXIDOREDUCTASE, SHORT-CHAIN DEHYDROGENASE/REDUCTASE FAMILY (AFU_ORTHOLOGUE AFUA_5G02870)"/>
    <property type="match status" value="1"/>
</dbReference>
<comment type="similarity">
    <text evidence="1">Belongs to the short-chain dehydrogenases/reductases (SDR) family.</text>
</comment>
<evidence type="ECO:0000313" key="4">
    <source>
        <dbReference type="Proteomes" id="UP000252107"/>
    </source>
</evidence>
<dbReference type="AlphaFoldDB" id="A0A367Q2C6"/>
<dbReference type="InterPro" id="IPR036291">
    <property type="entry name" value="NAD(P)-bd_dom_sf"/>
</dbReference>
<dbReference type="SUPFAM" id="SSF51735">
    <property type="entry name" value="NAD(P)-binding Rossmann-fold domains"/>
    <property type="match status" value="1"/>
</dbReference>
<organism evidence="3 4">
    <name type="scientific">Nostoc minutum NIES-26</name>
    <dbReference type="NCBI Taxonomy" id="1844469"/>
    <lineage>
        <taxon>Bacteria</taxon>
        <taxon>Bacillati</taxon>
        <taxon>Cyanobacteriota</taxon>
        <taxon>Cyanophyceae</taxon>
        <taxon>Nostocales</taxon>
        <taxon>Nostocaceae</taxon>
        <taxon>Nostoc</taxon>
    </lineage>
</organism>
<dbReference type="Pfam" id="PF13561">
    <property type="entry name" value="adh_short_C2"/>
    <property type="match status" value="1"/>
</dbReference>
<dbReference type="NCBIfam" id="NF005559">
    <property type="entry name" value="PRK07231.1"/>
    <property type="match status" value="1"/>
</dbReference>